<feature type="compositionally biased region" description="Basic and acidic residues" evidence="1">
    <location>
        <begin position="239"/>
        <end position="252"/>
    </location>
</feature>
<feature type="compositionally biased region" description="Basic and acidic residues" evidence="1">
    <location>
        <begin position="307"/>
        <end position="356"/>
    </location>
</feature>
<dbReference type="EMBL" id="LR899948">
    <property type="protein sequence ID" value="CAD7243432.1"/>
    <property type="molecule type" value="Genomic_DNA"/>
</dbReference>
<gene>
    <name evidence="3" type="ORF">DSTB1V02_LOCUS3356</name>
</gene>
<evidence type="ECO:0000256" key="1">
    <source>
        <dbReference type="SAM" id="MobiDB-lite"/>
    </source>
</evidence>
<name>A0A7R8X947_9CRUS</name>
<keyword evidence="2" id="KW-0812">Transmembrane</keyword>
<proteinExistence type="predicted"/>
<evidence type="ECO:0000313" key="4">
    <source>
        <dbReference type="Proteomes" id="UP000677054"/>
    </source>
</evidence>
<keyword evidence="2" id="KW-1133">Transmembrane helix</keyword>
<evidence type="ECO:0000256" key="2">
    <source>
        <dbReference type="SAM" id="Phobius"/>
    </source>
</evidence>
<keyword evidence="2" id="KW-0472">Membrane</keyword>
<organism evidence="3">
    <name type="scientific">Darwinula stevensoni</name>
    <dbReference type="NCBI Taxonomy" id="69355"/>
    <lineage>
        <taxon>Eukaryota</taxon>
        <taxon>Metazoa</taxon>
        <taxon>Ecdysozoa</taxon>
        <taxon>Arthropoda</taxon>
        <taxon>Crustacea</taxon>
        <taxon>Oligostraca</taxon>
        <taxon>Ostracoda</taxon>
        <taxon>Podocopa</taxon>
        <taxon>Podocopida</taxon>
        <taxon>Darwinulocopina</taxon>
        <taxon>Darwinuloidea</taxon>
        <taxon>Darwinulidae</taxon>
        <taxon>Darwinula</taxon>
    </lineage>
</organism>
<reference evidence="3" key="1">
    <citation type="submission" date="2020-11" db="EMBL/GenBank/DDBJ databases">
        <authorList>
            <person name="Tran Van P."/>
        </authorList>
    </citation>
    <scope>NUCLEOTIDE SEQUENCE</scope>
</reference>
<feature type="region of interest" description="Disordered" evidence="1">
    <location>
        <begin position="219"/>
        <end position="389"/>
    </location>
</feature>
<dbReference type="AlphaFoldDB" id="A0A7R8X947"/>
<accession>A0A7R8X947</accession>
<dbReference type="Proteomes" id="UP000677054">
    <property type="component" value="Unassembled WGS sequence"/>
</dbReference>
<feature type="compositionally biased region" description="Basic and acidic residues" evidence="1">
    <location>
        <begin position="219"/>
        <end position="228"/>
    </location>
</feature>
<dbReference type="EMBL" id="CAJPEV010000431">
    <property type="protein sequence ID" value="CAG0885205.1"/>
    <property type="molecule type" value="Genomic_DNA"/>
</dbReference>
<feature type="transmembrane region" description="Helical" evidence="2">
    <location>
        <begin position="151"/>
        <end position="173"/>
    </location>
</feature>
<feature type="compositionally biased region" description="Pro residues" evidence="1">
    <location>
        <begin position="378"/>
        <end position="389"/>
    </location>
</feature>
<sequence length="389" mass="42637">MIPNVQKNVPVIISPLGELEISWNDASAAHPQGLKEEEDLPRGFYGHDLYVDKVSSCGDPMRVNWTIRDIHPPNMWKFTTFGNFSFMLEGLVVEGQKVLFRTDVVQILNGSYHHRGSLVREDEVTTFTDWISSCNSHNSATSYSPAAGMDAGVIAGVVIAVIALAIVIILVVIARVKGLFCFADRVKTRGESLARIDSESPNPILDGTVNPAADIHKSSEETARENGHQESNSNGKMNGHKDDIPIPKDTPIRHGKPTYNFSTHVPLGSSKTESADRAPAHGKGGKPLASRLSDLYNRVTNPKKEKKKDMADVEAAKKEVPLTEKEKKHGESEGEEEKKEKEGVVYAELDLKESGKKFPPKKTSPGESTEYVEIVGTVPPPPPYSEPPK</sequence>
<evidence type="ECO:0000313" key="3">
    <source>
        <dbReference type="EMBL" id="CAD7243432.1"/>
    </source>
</evidence>
<protein>
    <submittedName>
        <fullName evidence="3">Uncharacterized protein</fullName>
    </submittedName>
</protein>
<keyword evidence="4" id="KW-1185">Reference proteome</keyword>